<dbReference type="Proteomes" id="UP000216352">
    <property type="component" value="Unassembled WGS sequence"/>
</dbReference>
<dbReference type="AlphaFoldDB" id="A0A261FM79"/>
<proteinExistence type="predicted"/>
<reference evidence="1 2" key="1">
    <citation type="journal article" date="2017" name="BMC Genomics">
        <title>Comparative genomic and phylogenomic analyses of the Bifidobacteriaceae family.</title>
        <authorList>
            <person name="Lugli G.A."/>
            <person name="Milani C."/>
            <person name="Turroni F."/>
            <person name="Duranti S."/>
            <person name="Mancabelli L."/>
            <person name="Mangifesta M."/>
            <person name="Ferrario C."/>
            <person name="Modesto M."/>
            <person name="Mattarelli P."/>
            <person name="Jiri K."/>
            <person name="van Sinderen D."/>
            <person name="Ventura M."/>
        </authorList>
    </citation>
    <scope>NUCLEOTIDE SEQUENCE [LARGE SCALE GENOMIC DNA]</scope>
    <source>
        <strain evidence="1 2">DSM 28807</strain>
    </source>
</reference>
<dbReference type="RefSeq" id="WP_264298314.1">
    <property type="nucleotide sequence ID" value="NZ_BDIS01000025.1"/>
</dbReference>
<comment type="caution">
    <text evidence="1">The sequence shown here is derived from an EMBL/GenBank/DDBJ whole genome shotgun (WGS) entry which is preliminary data.</text>
</comment>
<gene>
    <name evidence="1" type="ORF">BLEM_1981</name>
</gene>
<dbReference type="EMBL" id="MWWX01000017">
    <property type="protein sequence ID" value="OZG60292.1"/>
    <property type="molecule type" value="Genomic_DNA"/>
</dbReference>
<evidence type="ECO:0000313" key="1">
    <source>
        <dbReference type="EMBL" id="OZG60292.1"/>
    </source>
</evidence>
<evidence type="ECO:0000313" key="2">
    <source>
        <dbReference type="Proteomes" id="UP000216352"/>
    </source>
</evidence>
<protein>
    <submittedName>
        <fullName evidence="1">Uncharacterized protein</fullName>
    </submittedName>
</protein>
<sequence>MDNKIMNEALRAPLASTDPSLGSYALAQASWNAVKSIVRK</sequence>
<name>A0A261FM79_9BIFI</name>
<organism evidence="1 2">
    <name type="scientific">Bifidobacterium lemurum</name>
    <dbReference type="NCBI Taxonomy" id="1603886"/>
    <lineage>
        <taxon>Bacteria</taxon>
        <taxon>Bacillati</taxon>
        <taxon>Actinomycetota</taxon>
        <taxon>Actinomycetes</taxon>
        <taxon>Bifidobacteriales</taxon>
        <taxon>Bifidobacteriaceae</taxon>
        <taxon>Bifidobacterium</taxon>
    </lineage>
</organism>
<dbReference type="STRING" id="1603886.GCA_001895165_01916"/>
<accession>A0A261FM79</accession>
<keyword evidence="2" id="KW-1185">Reference proteome</keyword>